<dbReference type="Proteomes" id="UP000800097">
    <property type="component" value="Unassembled WGS sequence"/>
</dbReference>
<dbReference type="InterPro" id="IPR008271">
    <property type="entry name" value="Ser/Thr_kinase_AS"/>
</dbReference>
<comment type="catalytic activity">
    <reaction evidence="5">
        <text>L-seryl-[protein] + ATP = O-phospho-L-seryl-[protein] + ADP + H(+)</text>
        <dbReference type="Rhea" id="RHEA:17989"/>
        <dbReference type="Rhea" id="RHEA-COMP:9863"/>
        <dbReference type="Rhea" id="RHEA-COMP:11604"/>
        <dbReference type="ChEBI" id="CHEBI:15378"/>
        <dbReference type="ChEBI" id="CHEBI:29999"/>
        <dbReference type="ChEBI" id="CHEBI:30616"/>
        <dbReference type="ChEBI" id="CHEBI:83421"/>
        <dbReference type="ChEBI" id="CHEBI:456216"/>
        <dbReference type="EC" id="2.7.11.24"/>
    </reaction>
    <physiologicalReaction direction="left-to-right" evidence="5">
        <dbReference type="Rhea" id="RHEA:17990"/>
    </physiologicalReaction>
</comment>
<dbReference type="AlphaFoldDB" id="A0A6A6J7U0"/>
<evidence type="ECO:0000313" key="8">
    <source>
        <dbReference type="Proteomes" id="UP000800097"/>
    </source>
</evidence>
<dbReference type="GO" id="GO:0005524">
    <property type="term" value="F:ATP binding"/>
    <property type="evidence" value="ECO:0007669"/>
    <property type="project" value="UniProtKB-KW"/>
</dbReference>
<dbReference type="InterPro" id="IPR000719">
    <property type="entry name" value="Prot_kinase_dom"/>
</dbReference>
<dbReference type="GeneID" id="54549213"/>
<dbReference type="GO" id="GO:0004707">
    <property type="term" value="F:MAP kinase activity"/>
    <property type="evidence" value="ECO:0007669"/>
    <property type="project" value="UniProtKB-EC"/>
</dbReference>
<dbReference type="EMBL" id="ML986521">
    <property type="protein sequence ID" value="KAF2272472.1"/>
    <property type="molecule type" value="Genomic_DNA"/>
</dbReference>
<dbReference type="PROSITE" id="PS00108">
    <property type="entry name" value="PROTEIN_KINASE_ST"/>
    <property type="match status" value="1"/>
</dbReference>
<gene>
    <name evidence="7" type="ORF">EI97DRAFT_385802</name>
</gene>
<protein>
    <submittedName>
        <fullName evidence="7">Kinase-like protein</fullName>
    </submittedName>
</protein>
<dbReference type="RefSeq" id="XP_033650011.1">
    <property type="nucleotide sequence ID" value="XM_033796038.1"/>
</dbReference>
<dbReference type="OrthoDB" id="5979581at2759"/>
<sequence>MAVTLKLGQALKGRIGLYIVTKQLQECIWLATNQDKENVIIKGVRHFRLQNERDILLRFQSRSPFIRPLLDEMEEPSEPPALALKYLDDDILHASNTKRLTRPEVKYVAKRVLEALKVLHSDGFVHTDIKPSNVLVNYGQGEPRFKEVQLADFGSTVHMHSSYALNGDPIGTPIFRSPEAHLQMRWGTATDICLMYGEGFHIFKPDVPVDHDEYDVKILMKHHRCFGPFPASYEEIADRERLAVLVWIMQNSPPETLRPFHLTTAREICEEDKQFVLKAMKLDPRDRPTAPKLLEDKWFYED</sequence>
<dbReference type="InterPro" id="IPR011009">
    <property type="entry name" value="Kinase-like_dom_sf"/>
</dbReference>
<dbReference type="InterPro" id="IPR050117">
    <property type="entry name" value="MAPK"/>
</dbReference>
<dbReference type="Gene3D" id="1.10.510.10">
    <property type="entry name" value="Transferase(Phosphotransferase) domain 1"/>
    <property type="match status" value="1"/>
</dbReference>
<keyword evidence="3" id="KW-0067">ATP-binding</keyword>
<evidence type="ECO:0000256" key="1">
    <source>
        <dbReference type="ARBA" id="ARBA00022527"/>
    </source>
</evidence>
<accession>A0A6A6J7U0</accession>
<dbReference type="PROSITE" id="PS50011">
    <property type="entry name" value="PROTEIN_KINASE_DOM"/>
    <property type="match status" value="1"/>
</dbReference>
<keyword evidence="8" id="KW-1185">Reference proteome</keyword>
<keyword evidence="1" id="KW-0723">Serine/threonine-protein kinase</keyword>
<evidence type="ECO:0000256" key="4">
    <source>
        <dbReference type="ARBA" id="ARBA00047919"/>
    </source>
</evidence>
<keyword evidence="7" id="KW-0418">Kinase</keyword>
<evidence type="ECO:0000256" key="3">
    <source>
        <dbReference type="ARBA" id="ARBA00022840"/>
    </source>
</evidence>
<name>A0A6A6J7U0_WESOR</name>
<dbReference type="PANTHER" id="PTHR24055">
    <property type="entry name" value="MITOGEN-ACTIVATED PROTEIN KINASE"/>
    <property type="match status" value="1"/>
</dbReference>
<keyword evidence="7" id="KW-0808">Transferase</keyword>
<evidence type="ECO:0000259" key="6">
    <source>
        <dbReference type="PROSITE" id="PS50011"/>
    </source>
</evidence>
<feature type="domain" description="Protein kinase" evidence="6">
    <location>
        <begin position="1"/>
        <end position="299"/>
    </location>
</feature>
<keyword evidence="2" id="KW-0547">Nucleotide-binding</keyword>
<evidence type="ECO:0000256" key="5">
    <source>
        <dbReference type="ARBA" id="ARBA00048130"/>
    </source>
</evidence>
<evidence type="ECO:0000256" key="2">
    <source>
        <dbReference type="ARBA" id="ARBA00022741"/>
    </source>
</evidence>
<dbReference type="Pfam" id="PF00069">
    <property type="entry name" value="Pkinase"/>
    <property type="match status" value="1"/>
</dbReference>
<comment type="catalytic activity">
    <reaction evidence="4">
        <text>L-threonyl-[protein] + ATP = O-phospho-L-threonyl-[protein] + ADP + H(+)</text>
        <dbReference type="Rhea" id="RHEA:46608"/>
        <dbReference type="Rhea" id="RHEA-COMP:11060"/>
        <dbReference type="Rhea" id="RHEA-COMP:11605"/>
        <dbReference type="ChEBI" id="CHEBI:15378"/>
        <dbReference type="ChEBI" id="CHEBI:30013"/>
        <dbReference type="ChEBI" id="CHEBI:30616"/>
        <dbReference type="ChEBI" id="CHEBI:61977"/>
        <dbReference type="ChEBI" id="CHEBI:456216"/>
        <dbReference type="EC" id="2.7.11.24"/>
    </reaction>
    <physiologicalReaction direction="left-to-right" evidence="4">
        <dbReference type="Rhea" id="RHEA:46609"/>
    </physiologicalReaction>
</comment>
<reference evidence="7" key="1">
    <citation type="journal article" date="2020" name="Stud. Mycol.">
        <title>101 Dothideomycetes genomes: a test case for predicting lifestyles and emergence of pathogens.</title>
        <authorList>
            <person name="Haridas S."/>
            <person name="Albert R."/>
            <person name="Binder M."/>
            <person name="Bloem J."/>
            <person name="Labutti K."/>
            <person name="Salamov A."/>
            <person name="Andreopoulos B."/>
            <person name="Baker S."/>
            <person name="Barry K."/>
            <person name="Bills G."/>
            <person name="Bluhm B."/>
            <person name="Cannon C."/>
            <person name="Castanera R."/>
            <person name="Culley D."/>
            <person name="Daum C."/>
            <person name="Ezra D."/>
            <person name="Gonzalez J."/>
            <person name="Henrissat B."/>
            <person name="Kuo A."/>
            <person name="Liang C."/>
            <person name="Lipzen A."/>
            <person name="Lutzoni F."/>
            <person name="Magnuson J."/>
            <person name="Mondo S."/>
            <person name="Nolan M."/>
            <person name="Ohm R."/>
            <person name="Pangilinan J."/>
            <person name="Park H.-J."/>
            <person name="Ramirez L."/>
            <person name="Alfaro M."/>
            <person name="Sun H."/>
            <person name="Tritt A."/>
            <person name="Yoshinaga Y."/>
            <person name="Zwiers L.-H."/>
            <person name="Turgeon B."/>
            <person name="Goodwin S."/>
            <person name="Spatafora J."/>
            <person name="Crous P."/>
            <person name="Grigoriev I."/>
        </authorList>
    </citation>
    <scope>NUCLEOTIDE SEQUENCE</scope>
    <source>
        <strain evidence="7">CBS 379.55</strain>
    </source>
</reference>
<organism evidence="7 8">
    <name type="scientific">Westerdykella ornata</name>
    <dbReference type="NCBI Taxonomy" id="318751"/>
    <lineage>
        <taxon>Eukaryota</taxon>
        <taxon>Fungi</taxon>
        <taxon>Dikarya</taxon>
        <taxon>Ascomycota</taxon>
        <taxon>Pezizomycotina</taxon>
        <taxon>Dothideomycetes</taxon>
        <taxon>Pleosporomycetidae</taxon>
        <taxon>Pleosporales</taxon>
        <taxon>Sporormiaceae</taxon>
        <taxon>Westerdykella</taxon>
    </lineage>
</organism>
<dbReference type="SMART" id="SM00220">
    <property type="entry name" value="S_TKc"/>
    <property type="match status" value="1"/>
</dbReference>
<evidence type="ECO:0000313" key="7">
    <source>
        <dbReference type="EMBL" id="KAF2272472.1"/>
    </source>
</evidence>
<proteinExistence type="predicted"/>
<dbReference type="SUPFAM" id="SSF56112">
    <property type="entry name" value="Protein kinase-like (PK-like)"/>
    <property type="match status" value="1"/>
</dbReference>